<dbReference type="GO" id="GO:0006281">
    <property type="term" value="P:DNA repair"/>
    <property type="evidence" value="ECO:0007669"/>
    <property type="project" value="InterPro"/>
</dbReference>
<dbReference type="CDD" id="cd06445">
    <property type="entry name" value="ATase"/>
    <property type="match status" value="1"/>
</dbReference>
<keyword evidence="3" id="KW-0489">Methyltransferase</keyword>
<dbReference type="EMBL" id="AP017369">
    <property type="protein sequence ID" value="BAU94516.1"/>
    <property type="molecule type" value="Genomic_DNA"/>
</dbReference>
<sequence length="116" mass="13110">MEELAFDELTSMVLDCTDLIPPGKVATYGDIAKIVGTGPRQVGRIMAQAGQFTCWWRVVRADGSLKVAQTARAKWEEENIKFSKLSVLKVDMKNHRVTERELEQIAQEFRQVSTNP</sequence>
<evidence type="ECO:0000313" key="3">
    <source>
        <dbReference type="EMBL" id="BAU94516.1"/>
    </source>
</evidence>
<dbReference type="InterPro" id="IPR014048">
    <property type="entry name" value="MethylDNA_cys_MeTrfase_DNA-bd"/>
</dbReference>
<dbReference type="InterPro" id="IPR036217">
    <property type="entry name" value="MethylDNA_cys_MeTrfase_DNAb"/>
</dbReference>
<gene>
    <name evidence="3" type="ORF">N24_0254</name>
</gene>
<dbReference type="Pfam" id="PF01035">
    <property type="entry name" value="DNA_binding_1"/>
    <property type="match status" value="1"/>
</dbReference>
<keyword evidence="4" id="KW-1185">Reference proteome</keyword>
<dbReference type="Proteomes" id="UP000218244">
    <property type="component" value="Chromosome"/>
</dbReference>
<evidence type="ECO:0000256" key="1">
    <source>
        <dbReference type="ARBA" id="ARBA00022763"/>
    </source>
</evidence>
<evidence type="ECO:0000259" key="2">
    <source>
        <dbReference type="Pfam" id="PF01035"/>
    </source>
</evidence>
<dbReference type="PANTHER" id="PTHR42942">
    <property type="entry name" value="6-O-METHYLGUANINE DNA METHYLTRANSFERASE"/>
    <property type="match status" value="1"/>
</dbReference>
<evidence type="ECO:0000313" key="4">
    <source>
        <dbReference type="Proteomes" id="UP000218244"/>
    </source>
</evidence>
<dbReference type="AlphaFoldDB" id="A0A160PMJ6"/>
<dbReference type="InterPro" id="IPR052520">
    <property type="entry name" value="ATL_DNA_repair"/>
</dbReference>
<dbReference type="InterPro" id="IPR036388">
    <property type="entry name" value="WH-like_DNA-bd_sf"/>
</dbReference>
<keyword evidence="3" id="KW-0808">Transferase</keyword>
<accession>A0A160PMJ6</accession>
<dbReference type="PANTHER" id="PTHR42942:SF1">
    <property type="entry name" value="ALKYLTRANSFERASE-LIKE PROTEIN 1"/>
    <property type="match status" value="1"/>
</dbReference>
<dbReference type="GO" id="GO:0032259">
    <property type="term" value="P:methylation"/>
    <property type="evidence" value="ECO:0007669"/>
    <property type="project" value="UniProtKB-KW"/>
</dbReference>
<dbReference type="SUPFAM" id="SSF46767">
    <property type="entry name" value="Methylated DNA-protein cysteine methyltransferase, C-terminal domain"/>
    <property type="match status" value="1"/>
</dbReference>
<dbReference type="Gene3D" id="1.10.10.10">
    <property type="entry name" value="Winged helix-like DNA-binding domain superfamily/Winged helix DNA-binding domain"/>
    <property type="match status" value="1"/>
</dbReference>
<name>A0A160PMJ6_9CORY</name>
<dbReference type="KEGG" id="csur:N24_0254"/>
<organism evidence="3 4">
    <name type="scientific">Corynebacterium suranareeae</name>
    <dbReference type="NCBI Taxonomy" id="2506452"/>
    <lineage>
        <taxon>Bacteria</taxon>
        <taxon>Bacillati</taxon>
        <taxon>Actinomycetota</taxon>
        <taxon>Actinomycetes</taxon>
        <taxon>Mycobacteriales</taxon>
        <taxon>Corynebacteriaceae</taxon>
        <taxon>Corynebacterium</taxon>
    </lineage>
</organism>
<dbReference type="RefSeq" id="WP_096453647.1">
    <property type="nucleotide sequence ID" value="NZ_AP017369.1"/>
</dbReference>
<feature type="domain" description="Methylated-DNA-[protein]-cysteine S-methyltransferase DNA binding" evidence="2">
    <location>
        <begin position="11"/>
        <end position="68"/>
    </location>
</feature>
<reference evidence="3 4" key="1">
    <citation type="submission" date="2016-02" db="EMBL/GenBank/DDBJ databases">
        <title>Corynebacterium glutamicum N24 whole genome sequencing project.</title>
        <authorList>
            <person name="Matsutani M."/>
            <person name="Nangtapong N."/>
            <person name="Yakushi T."/>
            <person name="Matsushita K."/>
        </authorList>
    </citation>
    <scope>NUCLEOTIDE SEQUENCE [LARGE SCALE GENOMIC DNA]</scope>
    <source>
        <strain evidence="3 4">N24</strain>
    </source>
</reference>
<dbReference type="GO" id="GO:0008168">
    <property type="term" value="F:methyltransferase activity"/>
    <property type="evidence" value="ECO:0007669"/>
    <property type="project" value="UniProtKB-KW"/>
</dbReference>
<keyword evidence="1" id="KW-0227">DNA damage</keyword>
<protein>
    <submittedName>
        <fullName evidence="3">Methylated-DNA--protein-cysteine methyltransferase</fullName>
    </submittedName>
</protein>
<proteinExistence type="predicted"/>